<reference evidence="1 2" key="1">
    <citation type="submission" date="2022-05" db="EMBL/GenBank/DDBJ databases">
        <authorList>
            <person name="Friedrich I."/>
            <person name="Poehlein A."/>
            <person name="Schneider D."/>
            <person name="Hertel R."/>
            <person name="Daniel R."/>
        </authorList>
    </citation>
    <scope>NUCLEOTIDE SEQUENCE [LARGE SCALE GENOMIC DNA]</scope>
</reference>
<dbReference type="InterPro" id="IPR027417">
    <property type="entry name" value="P-loop_NTPase"/>
</dbReference>
<accession>A0A9E7MRI2</accession>
<dbReference type="SUPFAM" id="SSF52540">
    <property type="entry name" value="P-loop containing nucleoside triphosphate hydrolases"/>
    <property type="match status" value="1"/>
</dbReference>
<proteinExistence type="predicted"/>
<dbReference type="GO" id="GO:0016787">
    <property type="term" value="F:hydrolase activity"/>
    <property type="evidence" value="ECO:0007669"/>
    <property type="project" value="UniProtKB-KW"/>
</dbReference>
<dbReference type="Proteomes" id="UP001057221">
    <property type="component" value="Segment"/>
</dbReference>
<sequence>MSERFLLPRVTRDLFEQSPFFEHPDCPFKGQFHEGDPRVVVITGENASGKSLVFRILAGTLQQEKITAVTLSIRERTGGGSFEMARMRRAFIYGDEEEQSTGATSARVVRSGFNNAGRDGDAGVLMLDEPEMGLSDGYARALGELIGVKARTTQADGGMNDTCHGVVVVSHNRPLVHGLIQGLRASPTFVNMSPAPVDLNDWLSTPERRTIAELEALSETAGERRKITHRVIAALKNNKDD</sequence>
<dbReference type="EMBL" id="ON529855">
    <property type="protein sequence ID" value="USN14779.1"/>
    <property type="molecule type" value="Genomic_DNA"/>
</dbReference>
<keyword evidence="1" id="KW-0378">Hydrolase</keyword>
<evidence type="ECO:0000313" key="2">
    <source>
        <dbReference type="Proteomes" id="UP001057221"/>
    </source>
</evidence>
<name>A0A9E7MRI2_9CAUD</name>
<gene>
    <name evidence="1" type="ORF">DOMOVOI_03050</name>
</gene>
<organism evidence="1 2">
    <name type="scientific">Brevundimonas phage vB_BpoS-Domovoi</name>
    <dbReference type="NCBI Taxonomy" id="2948598"/>
    <lineage>
        <taxon>Viruses</taxon>
        <taxon>Duplodnaviria</taxon>
        <taxon>Heunggongvirae</taxon>
        <taxon>Uroviricota</taxon>
        <taxon>Caudoviricetes</taxon>
        <taxon>Jeanschmidtviridae</taxon>
        <taxon>Marchewkavirus</taxon>
        <taxon>Marchewkavirus domovoi</taxon>
    </lineage>
</organism>
<protein>
    <submittedName>
        <fullName evidence="1">P-loop containing nucleoside triphosphate hydrolase</fullName>
    </submittedName>
</protein>
<dbReference type="Gene3D" id="3.40.50.300">
    <property type="entry name" value="P-loop containing nucleotide triphosphate hydrolases"/>
    <property type="match status" value="1"/>
</dbReference>
<keyword evidence="2" id="KW-1185">Reference proteome</keyword>
<evidence type="ECO:0000313" key="1">
    <source>
        <dbReference type="EMBL" id="USN14779.1"/>
    </source>
</evidence>